<dbReference type="Proteomes" id="UP000077755">
    <property type="component" value="Chromosome 6"/>
</dbReference>
<dbReference type="Gramene" id="KZM91955">
    <property type="protein sequence ID" value="KZM91955"/>
    <property type="gene ID" value="DCAR_020680"/>
</dbReference>
<evidence type="ECO:0000313" key="2">
    <source>
        <dbReference type="Proteomes" id="UP000077755"/>
    </source>
</evidence>
<reference evidence="1" key="2">
    <citation type="submission" date="2022-03" db="EMBL/GenBank/DDBJ databases">
        <title>Draft title - Genomic analysis of global carrot germplasm unveils the trajectory of domestication and the origin of high carotenoid orange carrot.</title>
        <authorList>
            <person name="Iorizzo M."/>
            <person name="Ellison S."/>
            <person name="Senalik D."/>
            <person name="Macko-Podgorni A."/>
            <person name="Grzebelus D."/>
            <person name="Bostan H."/>
            <person name="Rolling W."/>
            <person name="Curaba J."/>
            <person name="Simon P."/>
        </authorList>
    </citation>
    <scope>NUCLEOTIDE SEQUENCE</scope>
    <source>
        <tissue evidence="1">Leaf</tissue>
    </source>
</reference>
<accession>A0A164WLU8</accession>
<dbReference type="OMA" id="KDVMPPN"/>
<evidence type="ECO:0000313" key="1">
    <source>
        <dbReference type="EMBL" id="WOH06252.1"/>
    </source>
</evidence>
<gene>
    <name evidence="1" type="ORF">DCAR_0625675</name>
</gene>
<dbReference type="EMBL" id="CP093348">
    <property type="protein sequence ID" value="WOH06252.1"/>
    <property type="molecule type" value="Genomic_DNA"/>
</dbReference>
<protein>
    <submittedName>
        <fullName evidence="1">Uncharacterized protein</fullName>
    </submittedName>
</protein>
<name>A0A164WLU8_DAUCS</name>
<dbReference type="PANTHER" id="PTHR33564">
    <property type="entry name" value="TRANSMEMBRANE PROTEIN"/>
    <property type="match status" value="1"/>
</dbReference>
<dbReference type="AlphaFoldDB" id="A0A164WLU8"/>
<sequence length="118" mass="13573">MDDSMGAGIMAVIAVSGSIVFFSLQAHKRLLSDFMEKIEFELGSGQDERKKRVRFCSLQVENKDRKFGEIKKKNWSNNSRVLRDNGKHGQMEEGSMPRNWQALYKGILQYRKLSTPCI</sequence>
<dbReference type="OrthoDB" id="1904110at2759"/>
<reference evidence="1" key="1">
    <citation type="journal article" date="2016" name="Nat. Genet.">
        <title>A high-quality carrot genome assembly provides new insights into carotenoid accumulation and asterid genome evolution.</title>
        <authorList>
            <person name="Iorizzo M."/>
            <person name="Ellison S."/>
            <person name="Senalik D."/>
            <person name="Zeng P."/>
            <person name="Satapoomin P."/>
            <person name="Huang J."/>
            <person name="Bowman M."/>
            <person name="Iovene M."/>
            <person name="Sanseverino W."/>
            <person name="Cavagnaro P."/>
            <person name="Yildiz M."/>
            <person name="Macko-Podgorni A."/>
            <person name="Moranska E."/>
            <person name="Grzebelus E."/>
            <person name="Grzebelus D."/>
            <person name="Ashrafi H."/>
            <person name="Zheng Z."/>
            <person name="Cheng S."/>
            <person name="Spooner D."/>
            <person name="Van Deynze A."/>
            <person name="Simon P."/>
        </authorList>
    </citation>
    <scope>NUCLEOTIDE SEQUENCE</scope>
    <source>
        <tissue evidence="1">Leaf</tissue>
    </source>
</reference>
<organism evidence="1 2">
    <name type="scientific">Daucus carota subsp. sativus</name>
    <name type="common">Carrot</name>
    <dbReference type="NCBI Taxonomy" id="79200"/>
    <lineage>
        <taxon>Eukaryota</taxon>
        <taxon>Viridiplantae</taxon>
        <taxon>Streptophyta</taxon>
        <taxon>Embryophyta</taxon>
        <taxon>Tracheophyta</taxon>
        <taxon>Spermatophyta</taxon>
        <taxon>Magnoliopsida</taxon>
        <taxon>eudicotyledons</taxon>
        <taxon>Gunneridae</taxon>
        <taxon>Pentapetalae</taxon>
        <taxon>asterids</taxon>
        <taxon>campanulids</taxon>
        <taxon>Apiales</taxon>
        <taxon>Apiaceae</taxon>
        <taxon>Apioideae</taxon>
        <taxon>Scandiceae</taxon>
        <taxon>Daucinae</taxon>
        <taxon>Daucus</taxon>
        <taxon>Daucus sect. Daucus</taxon>
    </lineage>
</organism>
<dbReference type="PANTHER" id="PTHR33564:SF8">
    <property type="entry name" value="TRANSMEMBRANE PROTEIN"/>
    <property type="match status" value="1"/>
</dbReference>
<keyword evidence="2" id="KW-1185">Reference proteome</keyword>
<proteinExistence type="predicted"/>